<keyword evidence="1 6" id="KW-0436">Ligase</keyword>
<keyword evidence="4 6" id="KW-0092">Biotin</keyword>
<protein>
    <recommendedName>
        <fullName evidence="6">Bifunctional ligase/repressor BirA</fullName>
    </recommendedName>
    <alternativeName>
        <fullName evidence="6">Biotin operon repressor</fullName>
    </alternativeName>
    <alternativeName>
        <fullName evidence="6">Biotin--[acetyl-CoA-carboxylase] ligase</fullName>
        <ecNumber evidence="6">6.3.4.15</ecNumber>
    </alternativeName>
    <alternativeName>
        <fullName evidence="6">Biotin--protein ligase</fullName>
    </alternativeName>
    <alternativeName>
        <fullName evidence="6">Biotin-[acetyl-CoA carboxylase] synthetase</fullName>
    </alternativeName>
</protein>
<evidence type="ECO:0000313" key="9">
    <source>
        <dbReference type="Proteomes" id="UP000586305"/>
    </source>
</evidence>
<dbReference type="InterPro" id="IPR008988">
    <property type="entry name" value="Transcriptional_repressor_C"/>
</dbReference>
<name>A0A849VH42_9GAMM</name>
<evidence type="ECO:0000256" key="2">
    <source>
        <dbReference type="ARBA" id="ARBA00022741"/>
    </source>
</evidence>
<dbReference type="NCBIfam" id="NF008847">
    <property type="entry name" value="PRK11886.1-2"/>
    <property type="match status" value="1"/>
</dbReference>
<dbReference type="Gene3D" id="1.10.10.10">
    <property type="entry name" value="Winged helix-like DNA-binding domain superfamily/Winged helix DNA-binding domain"/>
    <property type="match status" value="1"/>
</dbReference>
<dbReference type="GO" id="GO:0006355">
    <property type="term" value="P:regulation of DNA-templated transcription"/>
    <property type="evidence" value="ECO:0007669"/>
    <property type="project" value="UniProtKB-UniRule"/>
</dbReference>
<evidence type="ECO:0000256" key="4">
    <source>
        <dbReference type="ARBA" id="ARBA00023267"/>
    </source>
</evidence>
<comment type="similarity">
    <text evidence="6">Belongs to the biotin--protein ligase family.</text>
</comment>
<dbReference type="PANTHER" id="PTHR12835">
    <property type="entry name" value="BIOTIN PROTEIN LIGASE"/>
    <property type="match status" value="1"/>
</dbReference>
<dbReference type="InterPro" id="IPR030855">
    <property type="entry name" value="Bifunct_BirA"/>
</dbReference>
<dbReference type="InterPro" id="IPR045864">
    <property type="entry name" value="aa-tRNA-synth_II/BPL/LPL"/>
</dbReference>
<dbReference type="NCBIfam" id="TIGR00121">
    <property type="entry name" value="birA_ligase"/>
    <property type="match status" value="1"/>
</dbReference>
<comment type="catalytic activity">
    <reaction evidence="5 6">
        <text>biotin + L-lysyl-[protein] + ATP = N(6)-biotinyl-L-lysyl-[protein] + AMP + diphosphate + H(+)</text>
        <dbReference type="Rhea" id="RHEA:11756"/>
        <dbReference type="Rhea" id="RHEA-COMP:9752"/>
        <dbReference type="Rhea" id="RHEA-COMP:10505"/>
        <dbReference type="ChEBI" id="CHEBI:15378"/>
        <dbReference type="ChEBI" id="CHEBI:29969"/>
        <dbReference type="ChEBI" id="CHEBI:30616"/>
        <dbReference type="ChEBI" id="CHEBI:33019"/>
        <dbReference type="ChEBI" id="CHEBI:57586"/>
        <dbReference type="ChEBI" id="CHEBI:83144"/>
        <dbReference type="ChEBI" id="CHEBI:456215"/>
        <dbReference type="EC" id="6.3.4.15"/>
    </reaction>
</comment>
<dbReference type="PANTHER" id="PTHR12835:SF5">
    <property type="entry name" value="BIOTIN--PROTEIN LIGASE"/>
    <property type="match status" value="1"/>
</dbReference>
<dbReference type="Gene3D" id="3.30.930.10">
    <property type="entry name" value="Bira Bifunctional Protein, Domain 2"/>
    <property type="match status" value="1"/>
</dbReference>
<evidence type="ECO:0000259" key="7">
    <source>
        <dbReference type="PROSITE" id="PS51733"/>
    </source>
</evidence>
<feature type="binding site" evidence="6">
    <location>
        <begin position="136"/>
        <end position="138"/>
    </location>
    <ligand>
        <name>biotin</name>
        <dbReference type="ChEBI" id="CHEBI:57586"/>
    </ligand>
</feature>
<evidence type="ECO:0000256" key="5">
    <source>
        <dbReference type="ARBA" id="ARBA00047846"/>
    </source>
</evidence>
<proteinExistence type="inferred from homology"/>
<keyword evidence="3 6" id="KW-0067">ATP-binding</keyword>
<organism evidence="8 9">
    <name type="scientific">Pseudoalteromonas caenipelagi</name>
    <dbReference type="NCBI Taxonomy" id="2726988"/>
    <lineage>
        <taxon>Bacteria</taxon>
        <taxon>Pseudomonadati</taxon>
        <taxon>Pseudomonadota</taxon>
        <taxon>Gammaproteobacteria</taxon>
        <taxon>Alteromonadales</taxon>
        <taxon>Pseudoalteromonadaceae</taxon>
        <taxon>Pseudoalteromonas</taxon>
    </lineage>
</organism>
<dbReference type="EMBL" id="JABBPG010000004">
    <property type="protein sequence ID" value="NOU51184.1"/>
    <property type="molecule type" value="Genomic_DNA"/>
</dbReference>
<evidence type="ECO:0000256" key="6">
    <source>
        <dbReference type="HAMAP-Rule" id="MF_00978"/>
    </source>
</evidence>
<feature type="binding site" evidence="6">
    <location>
        <position position="203"/>
    </location>
    <ligand>
        <name>biotin</name>
        <dbReference type="ChEBI" id="CHEBI:57586"/>
    </ligand>
</feature>
<dbReference type="CDD" id="cd16442">
    <property type="entry name" value="BPL"/>
    <property type="match status" value="1"/>
</dbReference>
<feature type="domain" description="BPL/LPL catalytic" evidence="7">
    <location>
        <begin position="83"/>
        <end position="274"/>
    </location>
</feature>
<comment type="function">
    <text evidence="6">Acts both as a biotin--[acetyl-CoA-carboxylase] ligase and a biotin-operon repressor. In the presence of ATP, BirA activates biotin to form the BirA-biotinyl-5'-adenylate (BirA-bio-5'-AMP or holoBirA) complex. HoloBirA can either transfer the biotinyl moiety to the biotin carboxyl carrier protein (BCCP) subunit of acetyl-CoA carboxylase, or bind to the biotin operator site and inhibit transcription of the operon.</text>
</comment>
<dbReference type="InterPro" id="IPR011991">
    <property type="entry name" value="ArsR-like_HTH"/>
</dbReference>
<reference evidence="8 9" key="1">
    <citation type="submission" date="2020-04" db="EMBL/GenBank/DDBJ databases">
        <title>Pseudoalteromonas caenipelagi sp. nov., isolated from a tidal flat.</title>
        <authorList>
            <person name="Park S."/>
            <person name="Yoon J.-H."/>
        </authorList>
    </citation>
    <scope>NUCLEOTIDE SEQUENCE [LARGE SCALE GENOMIC DNA]</scope>
    <source>
        <strain evidence="8 9">JBTF-M23</strain>
    </source>
</reference>
<evidence type="ECO:0000256" key="1">
    <source>
        <dbReference type="ARBA" id="ARBA00022598"/>
    </source>
</evidence>
<accession>A0A849VH42</accession>
<dbReference type="InterPro" id="IPR013196">
    <property type="entry name" value="HTH_11"/>
</dbReference>
<dbReference type="SUPFAM" id="SSF55681">
    <property type="entry name" value="Class II aaRS and biotin synthetases"/>
    <property type="match status" value="1"/>
</dbReference>
<comment type="caution">
    <text evidence="8">The sequence shown here is derived from an EMBL/GenBank/DDBJ whole genome shotgun (WGS) entry which is preliminary data.</text>
</comment>
<evidence type="ECO:0000256" key="3">
    <source>
        <dbReference type="ARBA" id="ARBA00022840"/>
    </source>
</evidence>
<sequence length="340" mass="37068">MTVKCIFKEPCVNKAPEGNKLAILNALNQGGFVSGQALGEQLGISRAAVSKHIASLQEMGIDIFTVSGKGYCLNNSLPLLDKTRIIEQLAHLECDNAVEVEAIIDSTNSELMRRVQNRQPLESGQILVSEMQQAGRGRRGRTWQSPFGANLYYSYYWRLDDGLQAAMGVSIAVGLAVYDAIKVLYNLDVALKWPNDIYLNHKKLAGVLVELDGQVEGPCHLVIGIGINLLMPDGASAQIDQPWTDLSSHAGCIDKNQLVAVLTQRLAARLAKYQQGGLAQMKAQWNSLNAFAGEIVTLTTGQRQWRGVCEGIDEQGGIVLRQDGVLKSYFGGEISLRKEG</sequence>
<dbReference type="InterPro" id="IPR003142">
    <property type="entry name" value="BPL_C"/>
</dbReference>
<dbReference type="Gene3D" id="2.30.30.100">
    <property type="match status" value="1"/>
</dbReference>
<dbReference type="GO" id="GO:0004077">
    <property type="term" value="F:biotin--[biotin carboxyl-carrier protein] ligase activity"/>
    <property type="evidence" value="ECO:0007669"/>
    <property type="project" value="UniProtKB-UniRule"/>
</dbReference>
<keyword evidence="2 6" id="KW-0547">Nucleotide-binding</keyword>
<feature type="binding site" evidence="6">
    <location>
        <position position="132"/>
    </location>
    <ligand>
        <name>biotin</name>
        <dbReference type="ChEBI" id="CHEBI:57586"/>
    </ligand>
</feature>
<dbReference type="RefSeq" id="WP_171626241.1">
    <property type="nucleotide sequence ID" value="NZ_JABBPG010000004.1"/>
</dbReference>
<dbReference type="InterPro" id="IPR004143">
    <property type="entry name" value="BPL_LPL_catalytic"/>
</dbReference>
<dbReference type="GO" id="GO:0005524">
    <property type="term" value="F:ATP binding"/>
    <property type="evidence" value="ECO:0007669"/>
    <property type="project" value="UniProtKB-UniRule"/>
</dbReference>
<dbReference type="Pfam" id="PF03099">
    <property type="entry name" value="BPL_LplA_LipB"/>
    <property type="match status" value="1"/>
</dbReference>
<dbReference type="Proteomes" id="UP000586305">
    <property type="component" value="Unassembled WGS sequence"/>
</dbReference>
<dbReference type="CDD" id="cd00090">
    <property type="entry name" value="HTH_ARSR"/>
    <property type="match status" value="1"/>
</dbReference>
<keyword evidence="6" id="KW-0238">DNA-binding</keyword>
<keyword evidence="9" id="KW-1185">Reference proteome</keyword>
<gene>
    <name evidence="6 8" type="primary">birA</name>
    <name evidence="8" type="ORF">HG263_11670</name>
</gene>
<dbReference type="PROSITE" id="PS51733">
    <property type="entry name" value="BPL_LPL_CATALYTIC"/>
    <property type="match status" value="1"/>
</dbReference>
<dbReference type="SUPFAM" id="SSF50037">
    <property type="entry name" value="C-terminal domain of transcriptional repressors"/>
    <property type="match status" value="1"/>
</dbReference>
<feature type="binding site" evidence="6">
    <location>
        <begin position="106"/>
        <end position="108"/>
    </location>
    <ligand>
        <name>biotin</name>
        <dbReference type="ChEBI" id="CHEBI:57586"/>
    </ligand>
</feature>
<keyword evidence="6" id="KW-0805">Transcription regulation</keyword>
<keyword evidence="6" id="KW-0678">Repressor</keyword>
<dbReference type="GO" id="GO:0003677">
    <property type="term" value="F:DNA binding"/>
    <property type="evidence" value="ECO:0007669"/>
    <property type="project" value="UniProtKB-UniRule"/>
</dbReference>
<dbReference type="SUPFAM" id="SSF46785">
    <property type="entry name" value="Winged helix' DNA-binding domain"/>
    <property type="match status" value="1"/>
</dbReference>
<keyword evidence="6" id="KW-0804">Transcription</keyword>
<dbReference type="EC" id="6.3.4.15" evidence="6"/>
<dbReference type="Pfam" id="PF02237">
    <property type="entry name" value="BPL_C"/>
    <property type="match status" value="1"/>
</dbReference>
<feature type="DNA-binding region" description="H-T-H motif" evidence="6">
    <location>
        <begin position="35"/>
        <end position="54"/>
    </location>
</feature>
<dbReference type="HAMAP" id="MF_00978">
    <property type="entry name" value="Bifunct_BirA"/>
    <property type="match status" value="1"/>
</dbReference>
<dbReference type="GO" id="GO:0005737">
    <property type="term" value="C:cytoplasm"/>
    <property type="evidence" value="ECO:0007669"/>
    <property type="project" value="TreeGrafter"/>
</dbReference>
<dbReference type="Pfam" id="PF08279">
    <property type="entry name" value="HTH_11"/>
    <property type="match status" value="1"/>
</dbReference>
<dbReference type="InterPro" id="IPR004408">
    <property type="entry name" value="Biotin_CoA_COase_ligase"/>
</dbReference>
<dbReference type="AlphaFoldDB" id="A0A849VH42"/>
<dbReference type="InterPro" id="IPR036390">
    <property type="entry name" value="WH_DNA-bd_sf"/>
</dbReference>
<evidence type="ECO:0000313" key="8">
    <source>
        <dbReference type="EMBL" id="NOU51184.1"/>
    </source>
</evidence>
<dbReference type="InterPro" id="IPR036388">
    <property type="entry name" value="WH-like_DNA-bd_sf"/>
</dbReference>